<dbReference type="SUPFAM" id="SSF54862">
    <property type="entry name" value="4Fe-4S ferredoxins"/>
    <property type="match status" value="1"/>
</dbReference>
<dbReference type="Pfam" id="PF06902">
    <property type="entry name" value="Fer4_19"/>
    <property type="match status" value="1"/>
</dbReference>
<dbReference type="AlphaFoldDB" id="A0A975G3N2"/>
<dbReference type="Proteomes" id="UP000676409">
    <property type="component" value="Chromosome"/>
</dbReference>
<accession>A0A975G3N2</accession>
<dbReference type="GO" id="GO:0005737">
    <property type="term" value="C:cytoplasm"/>
    <property type="evidence" value="ECO:0007669"/>
    <property type="project" value="UniProtKB-ARBA"/>
</dbReference>
<dbReference type="InterPro" id="IPR001486">
    <property type="entry name" value="Hemoglobin_trunc"/>
</dbReference>
<dbReference type="InterPro" id="IPR012292">
    <property type="entry name" value="Globin/Proto"/>
</dbReference>
<dbReference type="PANTHER" id="PTHR46491:SF3">
    <property type="entry name" value="CDGSH IRON-SULFUR DOMAIN-CONTAINING PROTEIN 3, MITOCHONDRIAL"/>
    <property type="match status" value="1"/>
</dbReference>
<dbReference type="SUPFAM" id="SSF46458">
    <property type="entry name" value="Globin-like"/>
    <property type="match status" value="1"/>
</dbReference>
<feature type="region of interest" description="Disordered" evidence="8">
    <location>
        <begin position="139"/>
        <end position="168"/>
    </location>
</feature>
<keyword evidence="3" id="KW-0001">2Fe-2S</keyword>
<keyword evidence="11" id="KW-1185">Reference proteome</keyword>
<dbReference type="CDD" id="cd14775">
    <property type="entry name" value="TrHb2_O-like"/>
    <property type="match status" value="1"/>
</dbReference>
<keyword evidence="6" id="KW-0411">Iron-sulfur</keyword>
<evidence type="ECO:0000256" key="4">
    <source>
        <dbReference type="ARBA" id="ARBA00022723"/>
    </source>
</evidence>
<dbReference type="EMBL" id="CP073078">
    <property type="protein sequence ID" value="QUD90280.1"/>
    <property type="molecule type" value="Genomic_DNA"/>
</dbReference>
<evidence type="ECO:0000313" key="10">
    <source>
        <dbReference type="EMBL" id="QUD90280.1"/>
    </source>
</evidence>
<dbReference type="GO" id="GO:0046872">
    <property type="term" value="F:metal ion binding"/>
    <property type="evidence" value="ECO:0007669"/>
    <property type="project" value="UniProtKB-KW"/>
</dbReference>
<reference evidence="10" key="1">
    <citation type="submission" date="2021-04" db="EMBL/GenBank/DDBJ databases">
        <title>The complete genome sequence of Caulobacter sp. S6.</title>
        <authorList>
            <person name="Tang Y."/>
            <person name="Ouyang W."/>
            <person name="Liu Q."/>
            <person name="Huang B."/>
            <person name="Guo Z."/>
            <person name="Lei P."/>
        </authorList>
    </citation>
    <scope>NUCLEOTIDE SEQUENCE</scope>
    <source>
        <strain evidence="10">S6</strain>
    </source>
</reference>
<dbReference type="GO" id="GO:0019825">
    <property type="term" value="F:oxygen binding"/>
    <property type="evidence" value="ECO:0007669"/>
    <property type="project" value="InterPro"/>
</dbReference>
<feature type="domain" description="Iron-binding zinc finger CDGSH type" evidence="9">
    <location>
        <begin position="178"/>
        <end position="215"/>
    </location>
</feature>
<gene>
    <name evidence="10" type="ORF">KCG34_10650</name>
</gene>
<keyword evidence="5 7" id="KW-0408">Iron</keyword>
<keyword evidence="2 7" id="KW-0349">Heme</keyword>
<evidence type="ECO:0000256" key="8">
    <source>
        <dbReference type="SAM" id="MobiDB-lite"/>
    </source>
</evidence>
<evidence type="ECO:0000256" key="7">
    <source>
        <dbReference type="PIRSR" id="PIRSR601486-1"/>
    </source>
</evidence>
<sequence length="380" mass="40770">MTIESTPPEIATGQELEIRFDSNLCIHARFCVLSAPDVFKANTPGEWIYPDAMNAPALAAVARNCPSGAITYRAADPVLEEPCPPVNLLRIRQDGPYAFNAQIVLAGETEPSTRRTLCRCGASNNKPYCDGSHVRVGFEATGEPPAGDRRPLSPRDGPLEVTPLRDGPLEVRGPLEMVSGTGRTFATSVHCLLCRCGCSSSKPYCDGTHASNGFTDRNGCETLAASSVDPAPSLAEWAGGREAFVRLTEAFYAKVPNDPLLALVFAHMPRDHAVHVADFIAEVFGGPTEYSGSGGSHTGMIRKHLGRAITDDHRRRWVELMIATADEAGLPTDPAFRDAFVAYLEWGSRLAVINSAPGVPPPEGDWPMPAWGWGPPRGPG</sequence>
<evidence type="ECO:0000256" key="1">
    <source>
        <dbReference type="ARBA" id="ARBA00022448"/>
    </source>
</evidence>
<evidence type="ECO:0000256" key="5">
    <source>
        <dbReference type="ARBA" id="ARBA00023004"/>
    </source>
</evidence>
<evidence type="ECO:0000256" key="3">
    <source>
        <dbReference type="ARBA" id="ARBA00022714"/>
    </source>
</evidence>
<dbReference type="Pfam" id="PF01152">
    <property type="entry name" value="Bac_globin"/>
    <property type="match status" value="1"/>
</dbReference>
<dbReference type="InterPro" id="IPR009050">
    <property type="entry name" value="Globin-like_sf"/>
</dbReference>
<keyword evidence="1" id="KW-0813">Transport</keyword>
<dbReference type="InterPro" id="IPR018967">
    <property type="entry name" value="FeS-contain_CDGSH-typ"/>
</dbReference>
<dbReference type="SMART" id="SM00704">
    <property type="entry name" value="ZnF_CDGSH"/>
    <property type="match status" value="2"/>
</dbReference>
<evidence type="ECO:0000313" key="11">
    <source>
        <dbReference type="Proteomes" id="UP000676409"/>
    </source>
</evidence>
<dbReference type="KEGG" id="caul:KCG34_10650"/>
<dbReference type="GO" id="GO:0051537">
    <property type="term" value="F:2 iron, 2 sulfur cluster binding"/>
    <property type="evidence" value="ECO:0007669"/>
    <property type="project" value="UniProtKB-KW"/>
</dbReference>
<evidence type="ECO:0000259" key="9">
    <source>
        <dbReference type="SMART" id="SM00704"/>
    </source>
</evidence>
<dbReference type="InterPro" id="IPR010693">
    <property type="entry name" value="Divergent_4Fe-4S_mono-cluster"/>
</dbReference>
<dbReference type="Gene3D" id="1.10.490.10">
    <property type="entry name" value="Globins"/>
    <property type="match status" value="1"/>
</dbReference>
<feature type="domain" description="Iron-binding zinc finger CDGSH type" evidence="9">
    <location>
        <begin position="102"/>
        <end position="139"/>
    </location>
</feature>
<feature type="binding site" description="distal binding residue" evidence="7">
    <location>
        <position position="275"/>
    </location>
    <ligand>
        <name>heme</name>
        <dbReference type="ChEBI" id="CHEBI:30413"/>
    </ligand>
    <ligandPart>
        <name>Fe</name>
        <dbReference type="ChEBI" id="CHEBI:18248"/>
    </ligandPart>
</feature>
<dbReference type="Gene3D" id="3.30.70.20">
    <property type="match status" value="1"/>
</dbReference>
<organism evidence="10 11">
    <name type="scientific">Phenylobacterium montanum</name>
    <dbReference type="NCBI Taxonomy" id="2823693"/>
    <lineage>
        <taxon>Bacteria</taxon>
        <taxon>Pseudomonadati</taxon>
        <taxon>Pseudomonadota</taxon>
        <taxon>Alphaproteobacteria</taxon>
        <taxon>Caulobacterales</taxon>
        <taxon>Caulobacteraceae</taxon>
        <taxon>Phenylobacterium</taxon>
    </lineage>
</organism>
<keyword evidence="4 7" id="KW-0479">Metal-binding</keyword>
<dbReference type="Gene3D" id="3.40.5.90">
    <property type="entry name" value="CDGSH iron-sulfur domain, mitoNEET-type"/>
    <property type="match status" value="2"/>
</dbReference>
<dbReference type="Pfam" id="PF09360">
    <property type="entry name" value="zf-CDGSH"/>
    <property type="match status" value="2"/>
</dbReference>
<evidence type="ECO:0000256" key="6">
    <source>
        <dbReference type="ARBA" id="ARBA00023014"/>
    </source>
</evidence>
<dbReference type="PANTHER" id="PTHR46491">
    <property type="entry name" value="CDGSH IRON SULFUR DOMAIN PROTEIN HOMOLOG"/>
    <property type="match status" value="1"/>
</dbReference>
<evidence type="ECO:0000256" key="2">
    <source>
        <dbReference type="ARBA" id="ARBA00022617"/>
    </source>
</evidence>
<dbReference type="InterPro" id="IPR042216">
    <property type="entry name" value="MitoNEET_CISD"/>
</dbReference>
<protein>
    <submittedName>
        <fullName evidence="10">CDGSH iron-sulfur domain-containing protein</fullName>
    </submittedName>
</protein>
<dbReference type="InterPro" id="IPR052950">
    <property type="entry name" value="CISD"/>
</dbReference>
<name>A0A975G3N2_9CAUL</name>
<dbReference type="GO" id="GO:0020037">
    <property type="term" value="F:heme binding"/>
    <property type="evidence" value="ECO:0007669"/>
    <property type="project" value="InterPro"/>
</dbReference>
<dbReference type="RefSeq" id="WP_211940331.1">
    <property type="nucleotide sequence ID" value="NZ_CP073078.1"/>
</dbReference>
<proteinExistence type="predicted"/>